<feature type="transmembrane region" description="Helical" evidence="1">
    <location>
        <begin position="262"/>
        <end position="282"/>
    </location>
</feature>
<evidence type="ECO:0008006" key="4">
    <source>
        <dbReference type="Google" id="ProtNLM"/>
    </source>
</evidence>
<keyword evidence="1" id="KW-1133">Transmembrane helix</keyword>
<dbReference type="Proteomes" id="UP000249061">
    <property type="component" value="Unassembled WGS sequence"/>
</dbReference>
<evidence type="ECO:0000313" key="3">
    <source>
        <dbReference type="Proteomes" id="UP000249061"/>
    </source>
</evidence>
<name>A0A2W5TCN7_9BACT</name>
<keyword evidence="1" id="KW-0472">Membrane</keyword>
<protein>
    <recommendedName>
        <fullName evidence="4">Glycosyltransferase RgtA/B/C/D-like domain-containing protein</fullName>
    </recommendedName>
</protein>
<feature type="transmembrane region" description="Helical" evidence="1">
    <location>
        <begin position="340"/>
        <end position="359"/>
    </location>
</feature>
<feature type="transmembrane region" description="Helical" evidence="1">
    <location>
        <begin position="365"/>
        <end position="382"/>
    </location>
</feature>
<feature type="transmembrane region" description="Helical" evidence="1">
    <location>
        <begin position="23"/>
        <end position="41"/>
    </location>
</feature>
<proteinExistence type="predicted"/>
<feature type="transmembrane region" description="Helical" evidence="1">
    <location>
        <begin position="213"/>
        <end position="236"/>
    </location>
</feature>
<evidence type="ECO:0000313" key="2">
    <source>
        <dbReference type="EMBL" id="PZR09155.1"/>
    </source>
</evidence>
<comment type="caution">
    <text evidence="2">The sequence shown here is derived from an EMBL/GenBank/DDBJ whole genome shotgun (WGS) entry which is preliminary data.</text>
</comment>
<keyword evidence="1" id="KW-0812">Transmembrane</keyword>
<feature type="transmembrane region" description="Helical" evidence="1">
    <location>
        <begin position="394"/>
        <end position="412"/>
    </location>
</feature>
<feature type="transmembrane region" description="Helical" evidence="1">
    <location>
        <begin position="130"/>
        <end position="150"/>
    </location>
</feature>
<dbReference type="AlphaFoldDB" id="A0A2W5TCN7"/>
<gene>
    <name evidence="2" type="ORF">DI536_23265</name>
</gene>
<reference evidence="2 3" key="1">
    <citation type="submission" date="2017-08" db="EMBL/GenBank/DDBJ databases">
        <title>Infants hospitalized years apart are colonized by the same room-sourced microbial strains.</title>
        <authorList>
            <person name="Brooks B."/>
            <person name="Olm M.R."/>
            <person name="Firek B.A."/>
            <person name="Baker R."/>
            <person name="Thomas B.C."/>
            <person name="Morowitz M.J."/>
            <person name="Banfield J.F."/>
        </authorList>
    </citation>
    <scope>NUCLEOTIDE SEQUENCE [LARGE SCALE GENOMIC DNA]</scope>
    <source>
        <strain evidence="2">S2_003_000_R2_14</strain>
    </source>
</reference>
<dbReference type="EMBL" id="QFQP01000022">
    <property type="protein sequence ID" value="PZR09155.1"/>
    <property type="molecule type" value="Genomic_DNA"/>
</dbReference>
<sequence>MSQSTPAPANAGTPSPLQVWLRAYRVELTLFVGAFLILAAFSSKRFWRQSEAPHFVYQSKAFLEGRSDIAFDVLPNFEDWACVREAGGVKGRCEGRPLETDRWYSSFPWFPSVVMLPFVAVHGYQFNDTSFGVIVGALAIALFYMLLRTVKEVEGAGGDENENRLTALVLGFCTLFFYASLRGEVWFSAEVMGVAFTALYLRNALRARRPLLAGVFWSMAVLTRSPLLFTGVFFVLEVLAPNAGNRLQQVKDFLKKPNWKPLGLFVAGAAPLGLIAAVFNYVRFGSFTEFGHRFFFNNRVNADIDQYGLFHPHYVLRNLDAAFLKLPNFSTNPLKLGYDAWGLSLFITLPLLALCFVPSTNQKRALQLLGAMFGLLVASIVFPPLSMPVGDRAIAAWLVLALVLGFFAFSGWEWVQSKDAPRLLVPTLVTLLACMLPGLMYQNTGYAQFGFRFSIDYTPYLVLLIPLGGWSWKKPLPMVLGLLALLVNFWGAIGFYGFTEQVRRW</sequence>
<feature type="transmembrane region" description="Helical" evidence="1">
    <location>
        <begin position="106"/>
        <end position="124"/>
    </location>
</feature>
<organism evidence="2 3">
    <name type="scientific">Archangium gephyra</name>
    <dbReference type="NCBI Taxonomy" id="48"/>
    <lineage>
        <taxon>Bacteria</taxon>
        <taxon>Pseudomonadati</taxon>
        <taxon>Myxococcota</taxon>
        <taxon>Myxococcia</taxon>
        <taxon>Myxococcales</taxon>
        <taxon>Cystobacterineae</taxon>
        <taxon>Archangiaceae</taxon>
        <taxon>Archangium</taxon>
    </lineage>
</organism>
<feature type="transmembrane region" description="Helical" evidence="1">
    <location>
        <begin position="424"/>
        <end position="441"/>
    </location>
</feature>
<accession>A0A2W5TCN7</accession>
<evidence type="ECO:0000256" key="1">
    <source>
        <dbReference type="SAM" id="Phobius"/>
    </source>
</evidence>
<feature type="transmembrane region" description="Helical" evidence="1">
    <location>
        <begin position="162"/>
        <end position="179"/>
    </location>
</feature>
<feature type="transmembrane region" description="Helical" evidence="1">
    <location>
        <begin position="478"/>
        <end position="498"/>
    </location>
</feature>